<dbReference type="GO" id="GO:0051287">
    <property type="term" value="F:NAD binding"/>
    <property type="evidence" value="ECO:0007669"/>
    <property type="project" value="InterPro"/>
</dbReference>
<evidence type="ECO:0000256" key="1">
    <source>
        <dbReference type="ARBA" id="ARBA00005854"/>
    </source>
</evidence>
<proteinExistence type="inferred from homology"/>
<evidence type="ECO:0000259" key="6">
    <source>
        <dbReference type="Pfam" id="PF02826"/>
    </source>
</evidence>
<reference evidence="7 8" key="1">
    <citation type="submission" date="2019-03" db="EMBL/GenBank/DDBJ databases">
        <title>Genomic Encyclopedia of Type Strains, Phase IV (KMG-IV): sequencing the most valuable type-strain genomes for metagenomic binning, comparative biology and taxonomic classification.</title>
        <authorList>
            <person name="Goeker M."/>
        </authorList>
    </citation>
    <scope>NUCLEOTIDE SEQUENCE [LARGE SCALE GENOMIC DNA]</scope>
    <source>
        <strain evidence="7 8">DSM 29487</strain>
    </source>
</reference>
<dbReference type="GO" id="GO:0016616">
    <property type="term" value="F:oxidoreductase activity, acting on the CH-OH group of donors, NAD or NADP as acceptor"/>
    <property type="evidence" value="ECO:0007669"/>
    <property type="project" value="InterPro"/>
</dbReference>
<dbReference type="SUPFAM" id="SSF52283">
    <property type="entry name" value="Formate/glycerate dehydrogenase catalytic domain-like"/>
    <property type="match status" value="1"/>
</dbReference>
<keyword evidence="8" id="KW-1185">Reference proteome</keyword>
<dbReference type="InterPro" id="IPR029753">
    <property type="entry name" value="D-isomer_DH_CS"/>
</dbReference>
<dbReference type="InterPro" id="IPR006139">
    <property type="entry name" value="D-isomer_2_OHA_DH_cat_dom"/>
</dbReference>
<feature type="domain" description="D-isomer specific 2-hydroxyacid dehydrogenase catalytic" evidence="5">
    <location>
        <begin position="29"/>
        <end position="304"/>
    </location>
</feature>
<dbReference type="Pfam" id="PF02826">
    <property type="entry name" value="2-Hacid_dh_C"/>
    <property type="match status" value="1"/>
</dbReference>
<protein>
    <submittedName>
        <fullName evidence="7">D-3-phosphoglycerate dehydrogenase</fullName>
    </submittedName>
</protein>
<dbReference type="Pfam" id="PF00389">
    <property type="entry name" value="2-Hacid_dh"/>
    <property type="match status" value="1"/>
</dbReference>
<dbReference type="InterPro" id="IPR036291">
    <property type="entry name" value="NAD(P)-bd_dom_sf"/>
</dbReference>
<evidence type="ECO:0000256" key="3">
    <source>
        <dbReference type="ARBA" id="ARBA00023027"/>
    </source>
</evidence>
<dbReference type="SUPFAM" id="SSF51735">
    <property type="entry name" value="NAD(P)-binding Rossmann-fold domains"/>
    <property type="match status" value="1"/>
</dbReference>
<dbReference type="InterPro" id="IPR050418">
    <property type="entry name" value="D-iso_2-hydroxyacid_DH_PdxB"/>
</dbReference>
<dbReference type="PANTHER" id="PTHR43761:SF1">
    <property type="entry name" value="D-ISOMER SPECIFIC 2-HYDROXYACID DEHYDROGENASE CATALYTIC DOMAIN-CONTAINING PROTEIN-RELATED"/>
    <property type="match status" value="1"/>
</dbReference>
<evidence type="ECO:0000259" key="5">
    <source>
        <dbReference type="Pfam" id="PF00389"/>
    </source>
</evidence>
<dbReference type="FunFam" id="3.40.50.720:FF:000203">
    <property type="entry name" value="D-3-phosphoglycerate dehydrogenase (SerA)"/>
    <property type="match status" value="1"/>
</dbReference>
<dbReference type="RefSeq" id="WP_066447069.1">
    <property type="nucleotide sequence ID" value="NZ_JANKBF010000004.1"/>
</dbReference>
<feature type="domain" description="D-isomer specific 2-hydroxyacid dehydrogenase NAD-binding" evidence="6">
    <location>
        <begin position="95"/>
        <end position="275"/>
    </location>
</feature>
<dbReference type="PANTHER" id="PTHR43761">
    <property type="entry name" value="D-ISOMER SPECIFIC 2-HYDROXYACID DEHYDROGENASE FAMILY PROTEIN (AFU_ORTHOLOGUE AFUA_1G13630)"/>
    <property type="match status" value="1"/>
</dbReference>
<evidence type="ECO:0000313" key="8">
    <source>
        <dbReference type="Proteomes" id="UP000295515"/>
    </source>
</evidence>
<evidence type="ECO:0000256" key="4">
    <source>
        <dbReference type="RuleBase" id="RU003719"/>
    </source>
</evidence>
<dbReference type="InterPro" id="IPR006140">
    <property type="entry name" value="D-isomer_DH_NAD-bd"/>
</dbReference>
<accession>A0A4R3YXL2</accession>
<evidence type="ECO:0000313" key="7">
    <source>
        <dbReference type="EMBL" id="TCV97925.1"/>
    </source>
</evidence>
<keyword evidence="3" id="KW-0520">NAD</keyword>
<comment type="similarity">
    <text evidence="1 4">Belongs to the D-isomer specific 2-hydroxyacid dehydrogenase family.</text>
</comment>
<dbReference type="Proteomes" id="UP000295515">
    <property type="component" value="Unassembled WGS sequence"/>
</dbReference>
<evidence type="ECO:0000256" key="2">
    <source>
        <dbReference type="ARBA" id="ARBA00023002"/>
    </source>
</evidence>
<organism evidence="7 8">
    <name type="scientific">Longibaculum muris</name>
    <dbReference type="NCBI Taxonomy" id="1796628"/>
    <lineage>
        <taxon>Bacteria</taxon>
        <taxon>Bacillati</taxon>
        <taxon>Bacillota</taxon>
        <taxon>Erysipelotrichia</taxon>
        <taxon>Erysipelotrichales</taxon>
        <taxon>Coprobacillaceae</taxon>
        <taxon>Longibaculum</taxon>
    </lineage>
</organism>
<dbReference type="EMBL" id="SMCQ01000014">
    <property type="protein sequence ID" value="TCV97925.1"/>
    <property type="molecule type" value="Genomic_DNA"/>
</dbReference>
<dbReference type="Gene3D" id="3.40.50.720">
    <property type="entry name" value="NAD(P)-binding Rossmann-like Domain"/>
    <property type="match status" value="2"/>
</dbReference>
<dbReference type="GeneID" id="98915830"/>
<gene>
    <name evidence="7" type="ORF">EDD60_11493</name>
</gene>
<dbReference type="AlphaFoldDB" id="A0A4R3YXL2"/>
<sequence>MKIFLCEAIHQNAYDELKKYGIIIDDFNQIQECEVLINRNLKMDKHFIDQCQSLKLVIIHGSGYDDIDVDYLKHQHIHLCHTPGYNALSVAELIVTMMLELSRKTHLLQNDYLDNQINTVAPIAYLGHEVSYKTFGMIGVGKIALKAAEILKNGFHMRIIGYSRSLTPQLAQEYGIEYCACLEDVLKEADYVSIGTSLNEDTYHIITKKELSYMKPSAYLINTARGAIVNQDDLYYALVNHQIAGAGLDVLENEPVESSHPLLQLPNVVYTPHMGASTDEALLRVGLAVVDAVKKFKNGEICEHLLF</sequence>
<keyword evidence="2 4" id="KW-0560">Oxidoreductase</keyword>
<name>A0A4R3YXL2_9FIRM</name>
<dbReference type="PROSITE" id="PS00671">
    <property type="entry name" value="D_2_HYDROXYACID_DH_3"/>
    <property type="match status" value="1"/>
</dbReference>
<comment type="caution">
    <text evidence="7">The sequence shown here is derived from an EMBL/GenBank/DDBJ whole genome shotgun (WGS) entry which is preliminary data.</text>
</comment>